<dbReference type="STRING" id="1122198.SAMN02745729_13010"/>
<keyword evidence="1" id="KW-0812">Transmembrane</keyword>
<gene>
    <name evidence="2" type="ORF">SAMN02745729_13010</name>
</gene>
<evidence type="ECO:0000256" key="1">
    <source>
        <dbReference type="SAM" id="Phobius"/>
    </source>
</evidence>
<keyword evidence="1" id="KW-0472">Membrane</keyword>
<proteinExistence type="predicted"/>
<feature type="transmembrane region" description="Helical" evidence="1">
    <location>
        <begin position="139"/>
        <end position="155"/>
    </location>
</feature>
<name>A0A1H4H6V0_9GAMM</name>
<feature type="transmembrane region" description="Helical" evidence="1">
    <location>
        <begin position="175"/>
        <end position="195"/>
    </location>
</feature>
<feature type="transmembrane region" description="Helical" evidence="1">
    <location>
        <begin position="98"/>
        <end position="119"/>
    </location>
</feature>
<dbReference type="EMBL" id="FNRJ01000030">
    <property type="protein sequence ID" value="SEB17436.1"/>
    <property type="molecule type" value="Genomic_DNA"/>
</dbReference>
<protein>
    <submittedName>
        <fullName evidence="2">Uncharacterized protein</fullName>
    </submittedName>
</protein>
<reference evidence="3" key="1">
    <citation type="submission" date="2016-10" db="EMBL/GenBank/DDBJ databases">
        <authorList>
            <person name="Varghese N."/>
            <person name="Submissions S."/>
        </authorList>
    </citation>
    <scope>NUCLEOTIDE SEQUENCE [LARGE SCALE GENOMIC DNA]</scope>
    <source>
        <strain evidence="3">DSM 11526</strain>
    </source>
</reference>
<evidence type="ECO:0000313" key="3">
    <source>
        <dbReference type="Proteomes" id="UP000242469"/>
    </source>
</evidence>
<sequence length="200" mass="22765">MPNRHTKLPRFVSWGLKSYAFRTFVWRVMFQGEMVRKLLIFLFCLLPTAAYANVVWPALYLETRLFSWWAISIGLLVEFLFVKWIFTLPIKKASIATISANAVSAIAGIILIPLAGIAWELFPGSLINKVFSWGTFNPITWGATFFLGCLVNGLLEGAVYRKWFFPDFRFKSKAFLWLLAANSLSVGAAFISLWLKPVQL</sequence>
<dbReference type="Proteomes" id="UP000242469">
    <property type="component" value="Unassembled WGS sequence"/>
</dbReference>
<organism evidence="2 3">
    <name type="scientific">Marinobacterium iners DSM 11526</name>
    <dbReference type="NCBI Taxonomy" id="1122198"/>
    <lineage>
        <taxon>Bacteria</taxon>
        <taxon>Pseudomonadati</taxon>
        <taxon>Pseudomonadota</taxon>
        <taxon>Gammaproteobacteria</taxon>
        <taxon>Oceanospirillales</taxon>
        <taxon>Oceanospirillaceae</taxon>
        <taxon>Marinobacterium</taxon>
    </lineage>
</organism>
<keyword evidence="1" id="KW-1133">Transmembrane helix</keyword>
<accession>A0A1H4H6V0</accession>
<dbReference type="AlphaFoldDB" id="A0A1H4H6V0"/>
<evidence type="ECO:0000313" key="2">
    <source>
        <dbReference type="EMBL" id="SEB17436.1"/>
    </source>
</evidence>
<feature type="transmembrane region" description="Helical" evidence="1">
    <location>
        <begin position="68"/>
        <end position="86"/>
    </location>
</feature>
<keyword evidence="3" id="KW-1185">Reference proteome</keyword>